<evidence type="ECO:0000256" key="2">
    <source>
        <dbReference type="ARBA" id="ARBA00022692"/>
    </source>
</evidence>
<reference evidence="6 7" key="1">
    <citation type="journal article" date="2012" name="Int. J. Syst. Evol. Microbiol.">
        <title>Flammeovirga pacifica sp. nov., isolated from deep-sea sediment.</title>
        <authorList>
            <person name="Xu H."/>
            <person name="Fu Y."/>
            <person name="Yang N."/>
            <person name="Ding Z."/>
            <person name="Lai Q."/>
            <person name="Zeng R."/>
        </authorList>
    </citation>
    <scope>NUCLEOTIDE SEQUENCE [LARGE SCALE GENOMIC DNA]</scope>
    <source>
        <strain evidence="7">DSM 24597 / LMG 26175 / WPAGA1</strain>
    </source>
</reference>
<evidence type="ECO:0000256" key="4">
    <source>
        <dbReference type="ARBA" id="ARBA00023136"/>
    </source>
</evidence>
<accession>A0A1S1YTN7</accession>
<evidence type="ECO:0000256" key="5">
    <source>
        <dbReference type="SAM" id="Phobius"/>
    </source>
</evidence>
<dbReference type="EMBL" id="JRYR02000002">
    <property type="protein sequence ID" value="OHX64390.1"/>
    <property type="molecule type" value="Genomic_DNA"/>
</dbReference>
<dbReference type="InterPro" id="IPR019109">
    <property type="entry name" value="MamF_MmsF"/>
</dbReference>
<dbReference type="STRING" id="915059.NH26_22620"/>
<gene>
    <name evidence="6" type="ORF">NH26_22620</name>
</gene>
<proteinExistence type="predicted"/>
<feature type="transmembrane region" description="Helical" evidence="5">
    <location>
        <begin position="75"/>
        <end position="108"/>
    </location>
</feature>
<name>A0A1S1YTN7_FLAPC</name>
<dbReference type="AlphaFoldDB" id="A0A1S1YTN7"/>
<dbReference type="OrthoDB" id="9808930at2"/>
<keyword evidence="4 5" id="KW-0472">Membrane</keyword>
<evidence type="ECO:0000313" key="6">
    <source>
        <dbReference type="EMBL" id="OHX64390.1"/>
    </source>
</evidence>
<evidence type="ECO:0000313" key="7">
    <source>
        <dbReference type="Proteomes" id="UP000179797"/>
    </source>
</evidence>
<organism evidence="6 7">
    <name type="scientific">Flammeovirga pacifica</name>
    <dbReference type="NCBI Taxonomy" id="915059"/>
    <lineage>
        <taxon>Bacteria</taxon>
        <taxon>Pseudomonadati</taxon>
        <taxon>Bacteroidota</taxon>
        <taxon>Cytophagia</taxon>
        <taxon>Cytophagales</taxon>
        <taxon>Flammeovirgaceae</taxon>
        <taxon>Flammeovirga</taxon>
    </lineage>
</organism>
<keyword evidence="7" id="KW-1185">Reference proteome</keyword>
<evidence type="ECO:0008006" key="8">
    <source>
        <dbReference type="Google" id="ProtNLM"/>
    </source>
</evidence>
<evidence type="ECO:0000256" key="3">
    <source>
        <dbReference type="ARBA" id="ARBA00022989"/>
    </source>
</evidence>
<keyword evidence="2 5" id="KW-0812">Transmembrane</keyword>
<keyword evidence="3 5" id="KW-1133">Transmembrane helix</keyword>
<feature type="transmembrane region" description="Helical" evidence="5">
    <location>
        <begin position="32"/>
        <end position="51"/>
    </location>
</feature>
<dbReference type="RefSeq" id="WP_044220516.1">
    <property type="nucleotide sequence ID" value="NZ_JRYR02000002.1"/>
</dbReference>
<comment type="subcellular location">
    <subcellularLocation>
        <location evidence="1">Membrane</location>
        <topology evidence="1">Multi-pass membrane protein</topology>
    </subcellularLocation>
</comment>
<dbReference type="Proteomes" id="UP000179797">
    <property type="component" value="Unassembled WGS sequence"/>
</dbReference>
<comment type="caution">
    <text evidence="6">The sequence shown here is derived from an EMBL/GenBank/DDBJ whole genome shotgun (WGS) entry which is preliminary data.</text>
</comment>
<dbReference type="Pfam" id="PF09685">
    <property type="entry name" value="MamF_MmsF"/>
    <property type="match status" value="1"/>
</dbReference>
<protein>
    <recommendedName>
        <fullName evidence="8">Orotate phosphoribosyltransferase</fullName>
    </recommendedName>
</protein>
<sequence>METQNPEWENTEVRPWGMDVNQFCMLMHLSQFAGYLMPFAGVALPIVMWATTKEESPQVDEQGKNILNWMISTYIYAIGFGILCIFLIGIPFIIALGIMTVVCAILGAIKSNDGGIYKYPFTINFIK</sequence>
<evidence type="ECO:0000256" key="1">
    <source>
        <dbReference type="ARBA" id="ARBA00004141"/>
    </source>
</evidence>